<organism evidence="2 3">
    <name type="scientific">Popillia japonica</name>
    <name type="common">Japanese beetle</name>
    <dbReference type="NCBI Taxonomy" id="7064"/>
    <lineage>
        <taxon>Eukaryota</taxon>
        <taxon>Metazoa</taxon>
        <taxon>Ecdysozoa</taxon>
        <taxon>Arthropoda</taxon>
        <taxon>Hexapoda</taxon>
        <taxon>Insecta</taxon>
        <taxon>Pterygota</taxon>
        <taxon>Neoptera</taxon>
        <taxon>Endopterygota</taxon>
        <taxon>Coleoptera</taxon>
        <taxon>Polyphaga</taxon>
        <taxon>Scarabaeiformia</taxon>
        <taxon>Scarabaeidae</taxon>
        <taxon>Rutelinae</taxon>
        <taxon>Popillia</taxon>
    </lineage>
</organism>
<evidence type="ECO:0000313" key="3">
    <source>
        <dbReference type="Proteomes" id="UP001458880"/>
    </source>
</evidence>
<gene>
    <name evidence="2" type="ORF">QE152_g7113</name>
</gene>
<feature type="signal peptide" evidence="1">
    <location>
        <begin position="1"/>
        <end position="18"/>
    </location>
</feature>
<protein>
    <submittedName>
        <fullName evidence="2">Uncharacterized protein</fullName>
    </submittedName>
</protein>
<name>A0AAW1MGC7_POPJA</name>
<evidence type="ECO:0000313" key="2">
    <source>
        <dbReference type="EMBL" id="KAK9745242.1"/>
    </source>
</evidence>
<dbReference type="EMBL" id="JASPKY010000050">
    <property type="protein sequence ID" value="KAK9745242.1"/>
    <property type="molecule type" value="Genomic_DNA"/>
</dbReference>
<dbReference type="AlphaFoldDB" id="A0AAW1MGC7"/>
<dbReference type="Proteomes" id="UP001458880">
    <property type="component" value="Unassembled WGS sequence"/>
</dbReference>
<reference evidence="2 3" key="1">
    <citation type="journal article" date="2024" name="BMC Genomics">
        <title>De novo assembly and annotation of Popillia japonica's genome with initial clues to its potential as an invasive pest.</title>
        <authorList>
            <person name="Cucini C."/>
            <person name="Boschi S."/>
            <person name="Funari R."/>
            <person name="Cardaioli E."/>
            <person name="Iannotti N."/>
            <person name="Marturano G."/>
            <person name="Paoli F."/>
            <person name="Bruttini M."/>
            <person name="Carapelli A."/>
            <person name="Frati F."/>
            <person name="Nardi F."/>
        </authorList>
    </citation>
    <scope>NUCLEOTIDE SEQUENCE [LARGE SCALE GENOMIC DNA]</scope>
    <source>
        <strain evidence="2">DMR45628</strain>
    </source>
</reference>
<evidence type="ECO:0000256" key="1">
    <source>
        <dbReference type="SAM" id="SignalP"/>
    </source>
</evidence>
<keyword evidence="1" id="KW-0732">Signal</keyword>
<comment type="caution">
    <text evidence="2">The sequence shown here is derived from an EMBL/GenBank/DDBJ whole genome shotgun (WGS) entry which is preliminary data.</text>
</comment>
<proteinExistence type="predicted"/>
<feature type="chain" id="PRO_5043968356" evidence="1">
    <location>
        <begin position="19"/>
        <end position="210"/>
    </location>
</feature>
<accession>A0AAW1MGC7</accession>
<sequence length="210" mass="23921">MNYFLIVIMLCVVTGASMLWEGREVLSGMLEVHLMDERTLFVGDFNLPNFVFESFSCTKTAIFLHLCNVLNLQQHNTVLNNDGKLLDLVLSDGHVDVSINRADSPVVVEDIYHPALEINIKLLMDQKQQNFPTANTCYMDFRRANCDVLSGALSDMDWTFLLSYDNVDHALDCFYKRLYSVLESHTNALVRAPVTIMCQCANKQLPDVFR</sequence>
<keyword evidence="3" id="KW-1185">Reference proteome</keyword>